<comment type="subcellular location">
    <subcellularLocation>
        <location evidence="1">Mitochondrion membrane</location>
    </subcellularLocation>
</comment>
<name>A0A7H0WBB8_CYACA</name>
<protein>
    <submittedName>
        <fullName evidence="9">ATP synthase F1F0 subunit B</fullName>
    </submittedName>
</protein>
<dbReference type="GO" id="GO:0015986">
    <property type="term" value="P:proton motive force-driven ATP synthesis"/>
    <property type="evidence" value="ECO:0007669"/>
    <property type="project" value="InterPro"/>
</dbReference>
<evidence type="ECO:0000313" key="9">
    <source>
        <dbReference type="EMBL" id="QNR39847.1"/>
    </source>
</evidence>
<evidence type="ECO:0000256" key="3">
    <source>
        <dbReference type="ARBA" id="ARBA00022547"/>
    </source>
</evidence>
<feature type="transmembrane region" description="Helical" evidence="8">
    <location>
        <begin position="9"/>
        <end position="28"/>
    </location>
</feature>
<dbReference type="GO" id="GO:0045259">
    <property type="term" value="C:proton-transporting ATP synthase complex"/>
    <property type="evidence" value="ECO:0007669"/>
    <property type="project" value="UniProtKB-KW"/>
</dbReference>
<feature type="transmembrane region" description="Helical" evidence="8">
    <location>
        <begin position="34"/>
        <end position="54"/>
    </location>
</feature>
<evidence type="ECO:0000256" key="8">
    <source>
        <dbReference type="SAM" id="Phobius"/>
    </source>
</evidence>
<proteinExistence type="predicted"/>
<keyword evidence="5" id="KW-0406">Ion transport</keyword>
<dbReference type="GO" id="GO:0031966">
    <property type="term" value="C:mitochondrial membrane"/>
    <property type="evidence" value="ECO:0007669"/>
    <property type="project" value="UniProtKB-SubCell"/>
</dbReference>
<gene>
    <name evidence="9" type="primary">atp4</name>
    <name evidence="9" type="ORF">CDCA_ACUF019_003</name>
</gene>
<keyword evidence="8" id="KW-0812">Transmembrane</keyword>
<dbReference type="GeneID" id="63062158"/>
<evidence type="ECO:0000256" key="4">
    <source>
        <dbReference type="ARBA" id="ARBA00022781"/>
    </source>
</evidence>
<dbReference type="AlphaFoldDB" id="A0A7H0WBB8"/>
<evidence type="ECO:0000256" key="2">
    <source>
        <dbReference type="ARBA" id="ARBA00022448"/>
    </source>
</evidence>
<keyword evidence="3" id="KW-0138">CF(0)</keyword>
<keyword evidence="6 9" id="KW-0496">Mitochondrion</keyword>
<geneLocation type="mitochondrion" evidence="9"/>
<dbReference type="RefSeq" id="YP_010007652.1">
    <property type="nucleotide sequence ID" value="NC_053320.1"/>
</dbReference>
<reference evidence="9" key="1">
    <citation type="journal article" date="2020" name="BMC Evol. Biol.">
        <title>Potential causes and consequences of rapid mitochondrial genome evolution in thermoacidophilic Galdieria (Rhodophyta).</title>
        <authorList>
            <person name="Cho C.H."/>
            <person name="Park S.I."/>
            <person name="Ciniglia C."/>
            <person name="Yang E.C."/>
            <person name="Graf L."/>
            <person name="Bhattacharya D."/>
            <person name="Yoon H.S."/>
        </authorList>
    </citation>
    <scope>NUCLEOTIDE SEQUENCE</scope>
    <source>
        <strain evidence="9">ACUF 019</strain>
    </source>
</reference>
<keyword evidence="7 8" id="KW-0472">Membrane</keyword>
<dbReference type="GO" id="GO:0015078">
    <property type="term" value="F:proton transmembrane transporter activity"/>
    <property type="evidence" value="ECO:0007669"/>
    <property type="project" value="InterPro"/>
</dbReference>
<accession>A0A7H0WBB8</accession>
<evidence type="ECO:0000256" key="5">
    <source>
        <dbReference type="ARBA" id="ARBA00023065"/>
    </source>
</evidence>
<dbReference type="Pfam" id="PF05405">
    <property type="entry name" value="Mt_ATP-synt_B"/>
    <property type="match status" value="1"/>
</dbReference>
<evidence type="ECO:0000256" key="1">
    <source>
        <dbReference type="ARBA" id="ARBA00004325"/>
    </source>
</evidence>
<keyword evidence="2" id="KW-0813">Transport</keyword>
<sequence length="187" mass="21792">MITRWLKKVNLGQLLLLISLLISVRILILDEEVLVLVCFIILVLILRNKIGSYINDELVNRSKKTFSELEISYRDYSMHISTILTTLTVGQKVSDQLGYLLRFNNQVIITLFDKLVSDIYIFIQLFFQSRLDFITSLEMETTYLLRVLLCLELDKIVKINCDLINSDFLLSFSTLSNLINHERIILI</sequence>
<dbReference type="InterPro" id="IPR008688">
    <property type="entry name" value="ATP_synth_Bsub_B/MI25"/>
</dbReference>
<organism evidence="9">
    <name type="scientific">Cyanidium caldarium</name>
    <name type="common">Red alga</name>
    <dbReference type="NCBI Taxonomy" id="2771"/>
    <lineage>
        <taxon>Eukaryota</taxon>
        <taxon>Rhodophyta</taxon>
        <taxon>Bangiophyceae</taxon>
        <taxon>Cyanidiales</taxon>
        <taxon>Cyanidiaceae</taxon>
        <taxon>Cyanidium</taxon>
    </lineage>
</organism>
<keyword evidence="4" id="KW-0375">Hydrogen ion transport</keyword>
<evidence type="ECO:0000256" key="6">
    <source>
        <dbReference type="ARBA" id="ARBA00023128"/>
    </source>
</evidence>
<evidence type="ECO:0000256" key="7">
    <source>
        <dbReference type="ARBA" id="ARBA00023136"/>
    </source>
</evidence>
<keyword evidence="8" id="KW-1133">Transmembrane helix</keyword>
<dbReference type="EMBL" id="MT270118">
    <property type="protein sequence ID" value="QNR39847.1"/>
    <property type="molecule type" value="Genomic_DNA"/>
</dbReference>